<reference evidence="4 5" key="1">
    <citation type="submission" date="2019-03" db="EMBL/GenBank/DDBJ databases">
        <title>Genomic Encyclopedia of Type Strains, Phase IV (KMG-IV): sequencing the most valuable type-strain genomes for metagenomic binning, comparative biology and taxonomic classification.</title>
        <authorList>
            <person name="Goeker M."/>
        </authorList>
    </citation>
    <scope>NUCLEOTIDE SEQUENCE [LARGE SCALE GENOMIC DNA]</scope>
    <source>
        <strain evidence="4 5">DSM 45765</strain>
    </source>
</reference>
<dbReference type="Pfam" id="PF07859">
    <property type="entry name" value="Abhydrolase_3"/>
    <property type="match status" value="1"/>
</dbReference>
<dbReference type="PANTHER" id="PTHR48081">
    <property type="entry name" value="AB HYDROLASE SUPERFAMILY PROTEIN C4A8.06C"/>
    <property type="match status" value="1"/>
</dbReference>
<evidence type="ECO:0000313" key="4">
    <source>
        <dbReference type="EMBL" id="TCP48523.1"/>
    </source>
</evidence>
<dbReference type="SUPFAM" id="SSF53474">
    <property type="entry name" value="alpha/beta-Hydrolases"/>
    <property type="match status" value="1"/>
</dbReference>
<proteinExistence type="inferred from homology"/>
<dbReference type="EMBL" id="SLXQ01000010">
    <property type="protein sequence ID" value="TCP48523.1"/>
    <property type="molecule type" value="Genomic_DNA"/>
</dbReference>
<name>A0A4R2QH07_9PSEU</name>
<dbReference type="GO" id="GO:0004806">
    <property type="term" value="F:triacylglycerol lipase activity"/>
    <property type="evidence" value="ECO:0007669"/>
    <property type="project" value="TreeGrafter"/>
</dbReference>
<dbReference type="InterPro" id="IPR029058">
    <property type="entry name" value="AB_hydrolase_fold"/>
</dbReference>
<evidence type="ECO:0000256" key="1">
    <source>
        <dbReference type="ARBA" id="ARBA00010515"/>
    </source>
</evidence>
<organism evidence="4 5">
    <name type="scientific">Tamaricihabitans halophyticus</name>
    <dbReference type="NCBI Taxonomy" id="1262583"/>
    <lineage>
        <taxon>Bacteria</taxon>
        <taxon>Bacillati</taxon>
        <taxon>Actinomycetota</taxon>
        <taxon>Actinomycetes</taxon>
        <taxon>Pseudonocardiales</taxon>
        <taxon>Pseudonocardiaceae</taxon>
        <taxon>Tamaricihabitans</taxon>
    </lineage>
</organism>
<sequence length="309" mass="33536">MSSIESRELKAAYERIGQRLASQANMDLATMRDIYESLHTATAEPERVCYAEVDAGGVSALWCQPIESATDRVLVYTHGGGYMVGSMHMHRKLAGHIARAAGAFALVLDFRRAPESPFPAQLDDVEAAYRWLLERGVAAEHIALVGDSGGGGLCTTAVLRLRDRGLPLPAAVMAISPWYDMQLRGESLDSNAEYDAGVQRPVLEQMRAALLGTAIEPTEPLVNPLHADLTGFPPVLLQVGDQETLLDDATRFAERARNHGVDITLQVAVGMQHDFQLMAGRAVEADEAIDEIGAWLRHRLGLRIASTTG</sequence>
<dbReference type="PANTHER" id="PTHR48081:SF30">
    <property type="entry name" value="ACETYL-HYDROLASE LIPR-RELATED"/>
    <property type="match status" value="1"/>
</dbReference>
<dbReference type="RefSeq" id="WP_132878804.1">
    <property type="nucleotide sequence ID" value="NZ_SLXQ01000010.1"/>
</dbReference>
<dbReference type="Proteomes" id="UP000294911">
    <property type="component" value="Unassembled WGS sequence"/>
</dbReference>
<dbReference type="OrthoDB" id="128186at2"/>
<dbReference type="Gene3D" id="3.40.50.1820">
    <property type="entry name" value="alpha/beta hydrolase"/>
    <property type="match status" value="1"/>
</dbReference>
<feature type="domain" description="Alpha/beta hydrolase fold-3" evidence="3">
    <location>
        <begin position="74"/>
        <end position="276"/>
    </location>
</feature>
<evidence type="ECO:0000256" key="2">
    <source>
        <dbReference type="ARBA" id="ARBA00022801"/>
    </source>
</evidence>
<keyword evidence="5" id="KW-1185">Reference proteome</keyword>
<dbReference type="InterPro" id="IPR050300">
    <property type="entry name" value="GDXG_lipolytic_enzyme"/>
</dbReference>
<keyword evidence="2" id="KW-0378">Hydrolase</keyword>
<gene>
    <name evidence="4" type="ORF">EV191_11080</name>
</gene>
<evidence type="ECO:0000259" key="3">
    <source>
        <dbReference type="Pfam" id="PF07859"/>
    </source>
</evidence>
<comment type="similarity">
    <text evidence="1">Belongs to the 'GDXG' lipolytic enzyme family.</text>
</comment>
<accession>A0A4R2QH07</accession>
<comment type="caution">
    <text evidence="4">The sequence shown here is derived from an EMBL/GenBank/DDBJ whole genome shotgun (WGS) entry which is preliminary data.</text>
</comment>
<dbReference type="AlphaFoldDB" id="A0A4R2QH07"/>
<evidence type="ECO:0000313" key="5">
    <source>
        <dbReference type="Proteomes" id="UP000294911"/>
    </source>
</evidence>
<dbReference type="InterPro" id="IPR013094">
    <property type="entry name" value="AB_hydrolase_3"/>
</dbReference>
<protein>
    <submittedName>
        <fullName evidence="4">Acetyl esterase/lipase</fullName>
    </submittedName>
</protein>